<keyword evidence="1" id="KW-0732">Signal</keyword>
<name>A0ABS2WP41_9BACT</name>
<dbReference type="Proteomes" id="UP000703590">
    <property type="component" value="Unassembled WGS sequence"/>
</dbReference>
<feature type="chain" id="PRO_5045643173" evidence="1">
    <location>
        <begin position="18"/>
        <end position="230"/>
    </location>
</feature>
<sequence length="230" mass="26195">MKQVFIALSLFFSSLHATIFLDERFESLERWEHIAFEKIPRQSTYALSSDGLLLSSDNSASALRLNKTYDAQMFPLIEMRWKATQCDIQGSPQHKEGDDYPLRLYVAWEYDPNEATFSEKVLYNLLKLFYGTYPPKAALTYVISPYPIEAKSFVSPYTDKVHIVPLADCQSSLNSWNSHRINILKDYETFFGAPPRGKVTLGIMADSDNTQGKSEGVISSIIVRSHFSIK</sequence>
<evidence type="ECO:0000256" key="1">
    <source>
        <dbReference type="SAM" id="SignalP"/>
    </source>
</evidence>
<reference evidence="2" key="2">
    <citation type="submission" date="2021-02" db="EMBL/GenBank/DDBJ databases">
        <authorList>
            <person name="Merkel A.Y."/>
        </authorList>
    </citation>
    <scope>NUCLEOTIDE SEQUENCE</scope>
    <source>
        <strain evidence="2">T05b</strain>
    </source>
</reference>
<evidence type="ECO:0000313" key="3">
    <source>
        <dbReference type="Proteomes" id="UP000703590"/>
    </source>
</evidence>
<dbReference type="EMBL" id="JAFHKK010000002">
    <property type="protein sequence ID" value="MBN2963373.1"/>
    <property type="molecule type" value="Genomic_DNA"/>
</dbReference>
<feature type="signal peptide" evidence="1">
    <location>
        <begin position="1"/>
        <end position="17"/>
    </location>
</feature>
<accession>A0ABS2WP41</accession>
<organism evidence="2 3">
    <name type="scientific">Sulfurospirillum tamanense</name>
    <dbReference type="NCBI Taxonomy" id="2813362"/>
    <lineage>
        <taxon>Bacteria</taxon>
        <taxon>Pseudomonadati</taxon>
        <taxon>Campylobacterota</taxon>
        <taxon>Epsilonproteobacteria</taxon>
        <taxon>Campylobacterales</taxon>
        <taxon>Sulfurospirillaceae</taxon>
        <taxon>Sulfurospirillum</taxon>
    </lineage>
</organism>
<dbReference type="InterPro" id="IPR021409">
    <property type="entry name" value="DUF3047"/>
</dbReference>
<protein>
    <submittedName>
        <fullName evidence="2">DUF3047 domain-containing protein</fullName>
    </submittedName>
</protein>
<comment type="caution">
    <text evidence="2">The sequence shown here is derived from an EMBL/GenBank/DDBJ whole genome shotgun (WGS) entry which is preliminary data.</text>
</comment>
<reference evidence="2" key="1">
    <citation type="submission" date="2021-02" db="EMBL/GenBank/DDBJ databases">
        <title>Sulfurospirillum tamanensis sp. nov.</title>
        <authorList>
            <person name="Frolova A."/>
            <person name="Merkel A."/>
            <person name="Slobodkin A."/>
        </authorList>
    </citation>
    <scope>NUCLEOTIDE SEQUENCE</scope>
    <source>
        <strain evidence="2">T05b</strain>
    </source>
</reference>
<gene>
    <name evidence="2" type="ORF">JWV37_01140</name>
</gene>
<keyword evidence="3" id="KW-1185">Reference proteome</keyword>
<evidence type="ECO:0000313" key="2">
    <source>
        <dbReference type="EMBL" id="MBN2963373.1"/>
    </source>
</evidence>
<proteinExistence type="predicted"/>
<dbReference type="Pfam" id="PF11249">
    <property type="entry name" value="DUF3047"/>
    <property type="match status" value="1"/>
</dbReference>
<dbReference type="RefSeq" id="WP_205457816.1">
    <property type="nucleotide sequence ID" value="NZ_JAFHKK010000002.1"/>
</dbReference>